<dbReference type="InterPro" id="IPR036737">
    <property type="entry name" value="OmpA-like_sf"/>
</dbReference>
<dbReference type="PANTHER" id="PTHR30329">
    <property type="entry name" value="STATOR ELEMENT OF FLAGELLAR MOTOR COMPLEX"/>
    <property type="match status" value="1"/>
</dbReference>
<dbReference type="STRING" id="313368.SAMN04488012_104120"/>
<feature type="signal peptide" evidence="3">
    <location>
        <begin position="1"/>
        <end position="25"/>
    </location>
</feature>
<evidence type="ECO:0000256" key="3">
    <source>
        <dbReference type="SAM" id="SignalP"/>
    </source>
</evidence>
<keyword evidence="3" id="KW-0732">Signal</keyword>
<reference evidence="5 6" key="1">
    <citation type="submission" date="2016-11" db="EMBL/GenBank/DDBJ databases">
        <authorList>
            <person name="Jaros S."/>
            <person name="Januszkiewicz K."/>
            <person name="Wedrychowicz H."/>
        </authorList>
    </citation>
    <scope>NUCLEOTIDE SEQUENCE [LARGE SCALE GENOMIC DNA]</scope>
    <source>
        <strain evidence="5 6">DSM 26892</strain>
    </source>
</reference>
<evidence type="ECO:0000256" key="1">
    <source>
        <dbReference type="PROSITE-ProRule" id="PRU00473"/>
    </source>
</evidence>
<protein>
    <submittedName>
        <fullName evidence="5">Outer membrane protein OmpA</fullName>
    </submittedName>
</protein>
<feature type="chain" id="PRO_5013064978" evidence="3">
    <location>
        <begin position="26"/>
        <end position="607"/>
    </location>
</feature>
<dbReference type="CDD" id="cd07185">
    <property type="entry name" value="OmpA_C-like"/>
    <property type="match status" value="1"/>
</dbReference>
<name>A0A1M6FXW4_9RHOB</name>
<dbReference type="AlphaFoldDB" id="A0A1M6FXW4"/>
<feature type="compositionally biased region" description="Acidic residues" evidence="2">
    <location>
        <begin position="223"/>
        <end position="236"/>
    </location>
</feature>
<dbReference type="InterPro" id="IPR050330">
    <property type="entry name" value="Bact_OuterMem_StrucFunc"/>
</dbReference>
<organism evidence="5 6">
    <name type="scientific">Palleronia salina</name>
    <dbReference type="NCBI Taxonomy" id="313368"/>
    <lineage>
        <taxon>Bacteria</taxon>
        <taxon>Pseudomonadati</taxon>
        <taxon>Pseudomonadota</taxon>
        <taxon>Alphaproteobacteria</taxon>
        <taxon>Rhodobacterales</taxon>
        <taxon>Roseobacteraceae</taxon>
        <taxon>Palleronia</taxon>
    </lineage>
</organism>
<dbReference type="GO" id="GO:0016020">
    <property type="term" value="C:membrane"/>
    <property type="evidence" value="ECO:0007669"/>
    <property type="project" value="UniProtKB-UniRule"/>
</dbReference>
<dbReference type="Proteomes" id="UP000184040">
    <property type="component" value="Unassembled WGS sequence"/>
</dbReference>
<sequence length="607" mass="63136">MRKTLNTTTALVASLHLAFPHAAFAQQDDATAAQIREVCAEIGAEDCAATLGISVEEVQAVLDAGPQGEGAANANAAAEAQAAEEAAAAAEAEAAAEQQAQAEAAAAEEAQAAEEAAAAEAEAAAEQQAQAEAAAAEEAQAAEEAAAAEAEAAAEQQAQAQADAAAAAEAQAAEEAAAAEAEAEAETAETAPSADDDAARVAEGLAEDAETDAGTEAQAEAGTETEAESETAEVENPEMAPENQMTDSERAALEGGGAAEVAATDDDAAPAEEIANQTVTDETARSSTEDFDSAIDRDAAAAEGEAEVAVEDDDDGLSTLQKALIAGAGVLAVGALLNNNRQVVASSQDRVVVEGQDGGLELIKDDTAILQRPGTDVSTERFDDGSTRTTVTREDGTRIVTIRDSDLRVLRRTRIDPDGTRTVLLDDTAEVQAVDVTRLQQPATETTGMTEDDLRRALANEGAFDRGYSLSQVRNIAEVRNQVPAISLDNITFETGSAAIQPEQADELTALGRFIRERIEENPREIFMVEGHTDAVGNAAYNLALSDRRAESVALALTEYFDVPPENLVVQGYGERFLKVPTLEAERANRRATLRRITPLLQVARAN</sequence>
<feature type="compositionally biased region" description="Low complexity" evidence="2">
    <location>
        <begin position="91"/>
        <end position="180"/>
    </location>
</feature>
<keyword evidence="1" id="KW-0472">Membrane</keyword>
<dbReference type="Gene3D" id="3.30.1330.60">
    <property type="entry name" value="OmpA-like domain"/>
    <property type="match status" value="1"/>
</dbReference>
<keyword evidence="6" id="KW-1185">Reference proteome</keyword>
<feature type="domain" description="OmpA-like" evidence="4">
    <location>
        <begin position="480"/>
        <end position="605"/>
    </location>
</feature>
<dbReference type="RefSeq" id="WP_073128202.1">
    <property type="nucleotide sequence ID" value="NZ_FQZA01000004.1"/>
</dbReference>
<gene>
    <name evidence="5" type="ORF">SAMN04488012_104120</name>
</gene>
<dbReference type="EMBL" id="FQZA01000004">
    <property type="protein sequence ID" value="SHJ02608.1"/>
    <property type="molecule type" value="Genomic_DNA"/>
</dbReference>
<evidence type="ECO:0000259" key="4">
    <source>
        <dbReference type="PROSITE" id="PS51123"/>
    </source>
</evidence>
<dbReference type="InterPro" id="IPR006665">
    <property type="entry name" value="OmpA-like"/>
</dbReference>
<evidence type="ECO:0000313" key="5">
    <source>
        <dbReference type="EMBL" id="SHJ02608.1"/>
    </source>
</evidence>
<evidence type="ECO:0000256" key="2">
    <source>
        <dbReference type="SAM" id="MobiDB-lite"/>
    </source>
</evidence>
<dbReference type="SUPFAM" id="SSF103088">
    <property type="entry name" value="OmpA-like"/>
    <property type="match status" value="1"/>
</dbReference>
<evidence type="ECO:0000313" key="6">
    <source>
        <dbReference type="Proteomes" id="UP000184040"/>
    </source>
</evidence>
<dbReference type="PROSITE" id="PS51123">
    <property type="entry name" value="OMPA_2"/>
    <property type="match status" value="1"/>
</dbReference>
<dbReference type="PANTHER" id="PTHR30329:SF21">
    <property type="entry name" value="LIPOPROTEIN YIAD-RELATED"/>
    <property type="match status" value="1"/>
</dbReference>
<accession>A0A1M6FXW4</accession>
<proteinExistence type="predicted"/>
<feature type="region of interest" description="Disordered" evidence="2">
    <location>
        <begin position="91"/>
        <end position="269"/>
    </location>
</feature>
<dbReference type="Pfam" id="PF00691">
    <property type="entry name" value="OmpA"/>
    <property type="match status" value="1"/>
</dbReference>